<evidence type="ECO:0000313" key="7">
    <source>
        <dbReference type="EMBL" id="HIZ75864.1"/>
    </source>
</evidence>
<dbReference type="CDD" id="cd05466">
    <property type="entry name" value="PBP2_LTTR_substrate"/>
    <property type="match status" value="1"/>
</dbReference>
<evidence type="ECO:0000256" key="3">
    <source>
        <dbReference type="ARBA" id="ARBA00023125"/>
    </source>
</evidence>
<keyword evidence="2" id="KW-0805">Transcription regulation</keyword>
<evidence type="ECO:0000256" key="1">
    <source>
        <dbReference type="ARBA" id="ARBA00009437"/>
    </source>
</evidence>
<dbReference type="PANTHER" id="PTHR30126:SF40">
    <property type="entry name" value="HTH-TYPE TRANSCRIPTIONAL REGULATOR GLTR"/>
    <property type="match status" value="1"/>
</dbReference>
<accession>A0A9D2K3L1</accession>
<sequence length="316" mass="36552">MELRQLQTFIAITRTGSFSKAAQSLGYSQSAVTVQIRLLEQELNARLFDRMGKSVALTSQGREFERYAADIILEVNRAKNFNRKRDELSSPLSIGTLESLCFSKLPPILKHFRQKHPKVSIRIITGSPKELIGQMEANRLDLIYILDRQRYNENWNKVMEVEEPIVFVSSASSPLAGKKGVEAEELLDHPFFLTEKDENYRRELDSFLETKRRMLTPALEISNTEFIIRMVRENRGISYLPLFAVRERVEQGELAILDVPELKRTLYRQIFYHRNKWLSPEMEEFIRAAENLSGIRRSSMSADADPNPATRPVRES</sequence>
<name>A0A9D2K3L1_9FIRM</name>
<dbReference type="EMBL" id="DXAY01000267">
    <property type="protein sequence ID" value="HIZ75864.1"/>
    <property type="molecule type" value="Genomic_DNA"/>
</dbReference>
<dbReference type="PANTHER" id="PTHR30126">
    <property type="entry name" value="HTH-TYPE TRANSCRIPTIONAL REGULATOR"/>
    <property type="match status" value="1"/>
</dbReference>
<dbReference type="Gene3D" id="1.10.10.10">
    <property type="entry name" value="Winged helix-like DNA-binding domain superfamily/Winged helix DNA-binding domain"/>
    <property type="match status" value="1"/>
</dbReference>
<gene>
    <name evidence="7" type="ORF">H9723_11595</name>
</gene>
<dbReference type="GO" id="GO:0000976">
    <property type="term" value="F:transcription cis-regulatory region binding"/>
    <property type="evidence" value="ECO:0007669"/>
    <property type="project" value="TreeGrafter"/>
</dbReference>
<keyword evidence="4" id="KW-0804">Transcription</keyword>
<keyword evidence="3" id="KW-0238">DNA-binding</keyword>
<dbReference type="PROSITE" id="PS50931">
    <property type="entry name" value="HTH_LYSR"/>
    <property type="match status" value="1"/>
</dbReference>
<dbReference type="InterPro" id="IPR000847">
    <property type="entry name" value="LysR_HTH_N"/>
</dbReference>
<dbReference type="AlphaFoldDB" id="A0A9D2K3L1"/>
<evidence type="ECO:0000256" key="5">
    <source>
        <dbReference type="SAM" id="MobiDB-lite"/>
    </source>
</evidence>
<proteinExistence type="inferred from homology"/>
<dbReference type="GO" id="GO:0003700">
    <property type="term" value="F:DNA-binding transcription factor activity"/>
    <property type="evidence" value="ECO:0007669"/>
    <property type="project" value="InterPro"/>
</dbReference>
<feature type="domain" description="HTH lysR-type" evidence="6">
    <location>
        <begin position="1"/>
        <end position="58"/>
    </location>
</feature>
<reference evidence="7" key="2">
    <citation type="submission" date="2021-04" db="EMBL/GenBank/DDBJ databases">
        <authorList>
            <person name="Gilroy R."/>
        </authorList>
    </citation>
    <scope>NUCLEOTIDE SEQUENCE</scope>
    <source>
        <strain evidence="7">CHK196-3914</strain>
    </source>
</reference>
<evidence type="ECO:0000256" key="2">
    <source>
        <dbReference type="ARBA" id="ARBA00023015"/>
    </source>
</evidence>
<feature type="region of interest" description="Disordered" evidence="5">
    <location>
        <begin position="297"/>
        <end position="316"/>
    </location>
</feature>
<dbReference type="Pfam" id="PF00126">
    <property type="entry name" value="HTH_1"/>
    <property type="match status" value="1"/>
</dbReference>
<protein>
    <submittedName>
        <fullName evidence="7">LysR family transcriptional regulator</fullName>
    </submittedName>
</protein>
<dbReference type="InterPro" id="IPR036390">
    <property type="entry name" value="WH_DNA-bd_sf"/>
</dbReference>
<dbReference type="Proteomes" id="UP000824116">
    <property type="component" value="Unassembled WGS sequence"/>
</dbReference>
<dbReference type="InterPro" id="IPR036388">
    <property type="entry name" value="WH-like_DNA-bd_sf"/>
</dbReference>
<dbReference type="SUPFAM" id="SSF53850">
    <property type="entry name" value="Periplasmic binding protein-like II"/>
    <property type="match status" value="1"/>
</dbReference>
<evidence type="ECO:0000256" key="4">
    <source>
        <dbReference type="ARBA" id="ARBA00023163"/>
    </source>
</evidence>
<dbReference type="Pfam" id="PF03466">
    <property type="entry name" value="LysR_substrate"/>
    <property type="match status" value="1"/>
</dbReference>
<dbReference type="FunFam" id="1.10.10.10:FF:000001">
    <property type="entry name" value="LysR family transcriptional regulator"/>
    <property type="match status" value="1"/>
</dbReference>
<dbReference type="PRINTS" id="PR00039">
    <property type="entry name" value="HTHLYSR"/>
</dbReference>
<evidence type="ECO:0000313" key="8">
    <source>
        <dbReference type="Proteomes" id="UP000824116"/>
    </source>
</evidence>
<organism evidence="7 8">
    <name type="scientific">Candidatus Mediterraneibacter stercoravium</name>
    <dbReference type="NCBI Taxonomy" id="2838685"/>
    <lineage>
        <taxon>Bacteria</taxon>
        <taxon>Bacillati</taxon>
        <taxon>Bacillota</taxon>
        <taxon>Clostridia</taxon>
        <taxon>Lachnospirales</taxon>
        <taxon>Lachnospiraceae</taxon>
        <taxon>Mediterraneibacter</taxon>
    </lineage>
</organism>
<reference evidence="7" key="1">
    <citation type="journal article" date="2021" name="PeerJ">
        <title>Extensive microbial diversity within the chicken gut microbiome revealed by metagenomics and culture.</title>
        <authorList>
            <person name="Gilroy R."/>
            <person name="Ravi A."/>
            <person name="Getino M."/>
            <person name="Pursley I."/>
            <person name="Horton D.L."/>
            <person name="Alikhan N.F."/>
            <person name="Baker D."/>
            <person name="Gharbi K."/>
            <person name="Hall N."/>
            <person name="Watson M."/>
            <person name="Adriaenssens E.M."/>
            <person name="Foster-Nyarko E."/>
            <person name="Jarju S."/>
            <person name="Secka A."/>
            <person name="Antonio M."/>
            <person name="Oren A."/>
            <person name="Chaudhuri R.R."/>
            <person name="La Ragione R."/>
            <person name="Hildebrand F."/>
            <person name="Pallen M.J."/>
        </authorList>
    </citation>
    <scope>NUCLEOTIDE SEQUENCE</scope>
    <source>
        <strain evidence="7">CHK196-3914</strain>
    </source>
</reference>
<comment type="similarity">
    <text evidence="1">Belongs to the LysR transcriptional regulatory family.</text>
</comment>
<dbReference type="SUPFAM" id="SSF46785">
    <property type="entry name" value="Winged helix' DNA-binding domain"/>
    <property type="match status" value="1"/>
</dbReference>
<dbReference type="Gene3D" id="3.40.190.290">
    <property type="match status" value="1"/>
</dbReference>
<evidence type="ECO:0000259" key="6">
    <source>
        <dbReference type="PROSITE" id="PS50931"/>
    </source>
</evidence>
<dbReference type="InterPro" id="IPR005119">
    <property type="entry name" value="LysR_subst-bd"/>
</dbReference>
<comment type="caution">
    <text evidence="7">The sequence shown here is derived from an EMBL/GenBank/DDBJ whole genome shotgun (WGS) entry which is preliminary data.</text>
</comment>